<dbReference type="InterPro" id="IPR009828">
    <property type="entry name" value="CYRIA/CYRIB_Rac1-bd"/>
</dbReference>
<feature type="domain" description="CYRIA/CYRIB Rac1 binding" evidence="6">
    <location>
        <begin position="11"/>
        <end position="263"/>
    </location>
</feature>
<keyword evidence="5" id="KW-0449">Lipoprotein</keyword>
<evidence type="ECO:0000256" key="1">
    <source>
        <dbReference type="ARBA" id="ARBA00004635"/>
    </source>
</evidence>
<dbReference type="AlphaFoldDB" id="A0A8C2LX64"/>
<organism evidence="7 8">
    <name type="scientific">Cricetulus griseus</name>
    <name type="common">Chinese hamster</name>
    <name type="synonym">Cricetulus barabensis griseus</name>
    <dbReference type="NCBI Taxonomy" id="10029"/>
    <lineage>
        <taxon>Eukaryota</taxon>
        <taxon>Metazoa</taxon>
        <taxon>Chordata</taxon>
        <taxon>Craniata</taxon>
        <taxon>Vertebrata</taxon>
        <taxon>Euteleostomi</taxon>
        <taxon>Mammalia</taxon>
        <taxon>Eutheria</taxon>
        <taxon>Euarchontoglires</taxon>
        <taxon>Glires</taxon>
        <taxon>Rodentia</taxon>
        <taxon>Myomorpha</taxon>
        <taxon>Muroidea</taxon>
        <taxon>Cricetidae</taxon>
        <taxon>Cricetinae</taxon>
        <taxon>Cricetulus</taxon>
    </lineage>
</organism>
<evidence type="ECO:0000256" key="5">
    <source>
        <dbReference type="ARBA" id="ARBA00023288"/>
    </source>
</evidence>
<dbReference type="Proteomes" id="UP000694386">
    <property type="component" value="Unplaced"/>
</dbReference>
<keyword evidence="4" id="KW-0472">Membrane</keyword>
<dbReference type="PANTHER" id="PTHR12422">
    <property type="entry name" value="GH09096P"/>
    <property type="match status" value="1"/>
</dbReference>
<dbReference type="Pfam" id="PF07159">
    <property type="entry name" value="CYRIA-B_Rac1-bd"/>
    <property type="match status" value="1"/>
</dbReference>
<evidence type="ECO:0000313" key="7">
    <source>
        <dbReference type="Ensembl" id="ENSCGRP00001010999.1"/>
    </source>
</evidence>
<comment type="subunit">
    <text evidence="3">Interacts with RAC1 (GTP-bound form preferentially).</text>
</comment>
<reference evidence="7" key="2">
    <citation type="submission" date="2025-09" db="UniProtKB">
        <authorList>
            <consortium name="Ensembl"/>
        </authorList>
    </citation>
    <scope>IDENTIFICATION</scope>
</reference>
<evidence type="ECO:0000256" key="2">
    <source>
        <dbReference type="ARBA" id="ARBA00005778"/>
    </source>
</evidence>
<evidence type="ECO:0000313" key="8">
    <source>
        <dbReference type="Proteomes" id="UP000694386"/>
    </source>
</evidence>
<dbReference type="GO" id="GO:0030833">
    <property type="term" value="P:regulation of actin filament polymerization"/>
    <property type="evidence" value="ECO:0007669"/>
    <property type="project" value="InterPro"/>
</dbReference>
<dbReference type="InterPro" id="IPR039789">
    <property type="entry name" value="CYRI"/>
</dbReference>
<comment type="similarity">
    <text evidence="2">Belongs to the CYRI family.</text>
</comment>
<dbReference type="GO" id="GO:0016020">
    <property type="term" value="C:membrane"/>
    <property type="evidence" value="ECO:0007669"/>
    <property type="project" value="UniProtKB-SubCell"/>
</dbReference>
<evidence type="ECO:0000256" key="3">
    <source>
        <dbReference type="ARBA" id="ARBA00011307"/>
    </source>
</evidence>
<protein>
    <recommendedName>
        <fullName evidence="6">CYRIA/CYRIB Rac1 binding domain-containing protein</fullName>
    </recommendedName>
</protein>
<sequence>TELNRGPRNVGNAQPTESEKEIYNQVNVVFKDAEGILEDLQSYRGACQEIREAIQQQADEKLLKKFYKFSQRGLLGALTSTPYSPTKHLEQEQALAKHFAEIFHFKLCFDELKMTNPAIQNEFSYYRRTLSRMRINNLANRMFLFYAEATPMKKNLSDATTKFVSENKNLPIENTTDCLGTKASVCRVMLEMLEYRSPFANEERVSFCLRVMVVGAFAKTSKIDMKGCIKVLKDQPPNSAEGLLNALRYTMKHLNETTSQQIRSMLQ</sequence>
<reference evidence="7" key="1">
    <citation type="submission" date="2025-08" db="UniProtKB">
        <authorList>
            <consortium name="Ensembl"/>
        </authorList>
    </citation>
    <scope>IDENTIFICATION</scope>
</reference>
<evidence type="ECO:0000259" key="6">
    <source>
        <dbReference type="Pfam" id="PF07159"/>
    </source>
</evidence>
<dbReference type="Ensembl" id="ENSCGRT00001015228.1">
    <property type="protein sequence ID" value="ENSCGRP00001010999.1"/>
    <property type="gene ID" value="ENSCGRG00001012755.1"/>
</dbReference>
<evidence type="ECO:0000256" key="4">
    <source>
        <dbReference type="ARBA" id="ARBA00023136"/>
    </source>
</evidence>
<accession>A0A8C2LX64</accession>
<dbReference type="GO" id="GO:0031267">
    <property type="term" value="F:small GTPase binding"/>
    <property type="evidence" value="ECO:0007669"/>
    <property type="project" value="InterPro"/>
</dbReference>
<comment type="subcellular location">
    <subcellularLocation>
        <location evidence="1">Membrane</location>
        <topology evidence="1">Lipid-anchor</topology>
    </subcellularLocation>
</comment>
<name>A0A8C2LX64_CRIGR</name>
<proteinExistence type="inferred from homology"/>